<dbReference type="PANTHER" id="PTHR40606">
    <property type="match status" value="1"/>
</dbReference>
<dbReference type="SUPFAM" id="SSF160113">
    <property type="entry name" value="YegP-like"/>
    <property type="match status" value="2"/>
</dbReference>
<dbReference type="InterPro" id="IPR010879">
    <property type="entry name" value="DUF1508"/>
</dbReference>
<dbReference type="Gene3D" id="2.30.29.80">
    <property type="match status" value="1"/>
</dbReference>
<accession>A0AB39HSF8</accession>
<evidence type="ECO:0000259" key="2">
    <source>
        <dbReference type="Pfam" id="PF07411"/>
    </source>
</evidence>
<evidence type="ECO:0000256" key="1">
    <source>
        <dbReference type="ARBA" id="ARBA00007576"/>
    </source>
</evidence>
<name>A0AB39HSF8_9PSED</name>
<dbReference type="EMBL" id="CP162607">
    <property type="protein sequence ID" value="XDK35124.1"/>
    <property type="molecule type" value="Genomic_DNA"/>
</dbReference>
<dbReference type="Pfam" id="PF07411">
    <property type="entry name" value="DUF1508"/>
    <property type="match status" value="2"/>
</dbReference>
<sequence>MSGWYELKNYSNGTCRFYLYSRDGQRLLQSAVYPDSVSAEQTIEAIQNSCGTVERFKKGIHSGGKNYFVLRGAGNTELLTSHLYDSESALERAISLISSVAQTGELKKAA</sequence>
<evidence type="ECO:0000313" key="3">
    <source>
        <dbReference type="EMBL" id="XDK35124.1"/>
    </source>
</evidence>
<organism evidence="3">
    <name type="scientific">Pseudomonas sp. Hg7Tf</name>
    <dbReference type="NCBI Taxonomy" id="3236988"/>
    <lineage>
        <taxon>Bacteria</taxon>
        <taxon>Pseudomonadati</taxon>
        <taxon>Pseudomonadota</taxon>
        <taxon>Gammaproteobacteria</taxon>
        <taxon>Pseudomonadales</taxon>
        <taxon>Pseudomonadaceae</taxon>
        <taxon>Pseudomonas</taxon>
    </lineage>
</organism>
<feature type="domain" description="DUF1508" evidence="2">
    <location>
        <begin position="62"/>
        <end position="106"/>
    </location>
</feature>
<comment type="similarity">
    <text evidence="1">Belongs to the UPF0339 family. Duplicated subfamily.</text>
</comment>
<dbReference type="RefSeq" id="WP_045187707.1">
    <property type="nucleotide sequence ID" value="NZ_CP162607.1"/>
</dbReference>
<proteinExistence type="inferred from homology"/>
<feature type="domain" description="DUF1508" evidence="2">
    <location>
        <begin position="11"/>
        <end position="52"/>
    </location>
</feature>
<dbReference type="PANTHER" id="PTHR40606:SF1">
    <property type="entry name" value="UPF0339 PROTEIN YEGP"/>
    <property type="match status" value="1"/>
</dbReference>
<dbReference type="InterPro" id="IPR036913">
    <property type="entry name" value="YegP-like_sf"/>
</dbReference>
<reference evidence="3" key="1">
    <citation type="submission" date="2024-07" db="EMBL/GenBank/DDBJ databases">
        <title>Identification and characteristics of a novel species of coltsfoot's symbiotic bacteria.</title>
        <authorList>
            <person name="Juszczyk A."/>
            <person name="Jasielczuk I."/>
            <person name="Gurgul A."/>
            <person name="Rogala M."/>
            <person name="Kowalczyk A."/>
            <person name="Szmatola T."/>
            <person name="Kosecka-Strojek M."/>
            <person name="Arent Z."/>
            <person name="Latowski D."/>
        </authorList>
    </citation>
    <scope>NUCLEOTIDE SEQUENCE</scope>
    <source>
        <strain evidence="3">Hg7Tf</strain>
    </source>
</reference>
<protein>
    <submittedName>
        <fullName evidence="3">YegP family protein</fullName>
    </submittedName>
</protein>
<gene>
    <name evidence="3" type="ORF">AB4Y39_15545</name>
</gene>
<dbReference type="InterPro" id="IPR051141">
    <property type="entry name" value="UPF0339_domain"/>
</dbReference>
<dbReference type="AlphaFoldDB" id="A0AB39HSF8"/>